<evidence type="ECO:0000256" key="8">
    <source>
        <dbReference type="ARBA" id="ARBA00022898"/>
    </source>
</evidence>
<dbReference type="InterPro" id="IPR043131">
    <property type="entry name" value="BCAT-like_N"/>
</dbReference>
<dbReference type="FunFam" id="3.20.10.10:FF:000002">
    <property type="entry name" value="D-alanine aminotransferase"/>
    <property type="match status" value="1"/>
</dbReference>
<dbReference type="PANTHER" id="PTHR42743">
    <property type="entry name" value="AMINO-ACID AMINOTRANSFERASE"/>
    <property type="match status" value="1"/>
</dbReference>
<keyword evidence="12" id="KW-0028">Amino-acid biosynthesis</keyword>
<evidence type="ECO:0000313" key="14">
    <source>
        <dbReference type="Proteomes" id="UP000243528"/>
    </source>
</evidence>
<evidence type="ECO:0000256" key="1">
    <source>
        <dbReference type="ARBA" id="ARBA00001933"/>
    </source>
</evidence>
<comment type="pathway">
    <text evidence="4 12">Amino-acid biosynthesis; L-leucine biosynthesis; L-leucine from 3-methyl-2-oxobutanoate: step 4/4.</text>
</comment>
<protein>
    <recommendedName>
        <fullName evidence="12">Branched-chain-amino-acid aminotransferase</fullName>
        <shortName evidence="12">BCAT</shortName>
        <ecNumber evidence="12">2.6.1.42</ecNumber>
    </recommendedName>
</protein>
<dbReference type="GO" id="GO:0009099">
    <property type="term" value="P:L-valine biosynthetic process"/>
    <property type="evidence" value="ECO:0007669"/>
    <property type="project" value="UniProtKB-UniPathway"/>
</dbReference>
<dbReference type="InterPro" id="IPR036038">
    <property type="entry name" value="Aminotransferase-like"/>
</dbReference>
<reference evidence="13 14" key="1">
    <citation type="submission" date="2018-03" db="EMBL/GenBank/DDBJ databases">
        <title>Genomic Encyclopedia of Archaeal and Bacterial Type Strains, Phase II (KMG-II): from individual species to whole genera.</title>
        <authorList>
            <person name="Goeker M."/>
        </authorList>
    </citation>
    <scope>NUCLEOTIDE SEQUENCE [LARGE SCALE GENOMIC DNA]</scope>
    <source>
        <strain evidence="13 14">DSM 45211</strain>
    </source>
</reference>
<evidence type="ECO:0000256" key="9">
    <source>
        <dbReference type="ARBA" id="ARBA00048212"/>
    </source>
</evidence>
<comment type="similarity">
    <text evidence="5 12">Belongs to the class-IV pyridoxal-phosphate-dependent aminotransferase family.</text>
</comment>
<evidence type="ECO:0000256" key="12">
    <source>
        <dbReference type="RuleBase" id="RU364094"/>
    </source>
</evidence>
<evidence type="ECO:0000256" key="5">
    <source>
        <dbReference type="ARBA" id="ARBA00009320"/>
    </source>
</evidence>
<dbReference type="GO" id="GO:0009097">
    <property type="term" value="P:isoleucine biosynthetic process"/>
    <property type="evidence" value="ECO:0007669"/>
    <property type="project" value="UniProtKB-UniPathway"/>
</dbReference>
<dbReference type="NCBIfam" id="TIGR01122">
    <property type="entry name" value="ilvE_I"/>
    <property type="match status" value="1"/>
</dbReference>
<accession>A0A2P8E7E0</accession>
<dbReference type="GO" id="GO:0052655">
    <property type="term" value="F:L-valine-2-oxoglutarate transaminase activity"/>
    <property type="evidence" value="ECO:0007669"/>
    <property type="project" value="RHEA"/>
</dbReference>
<dbReference type="RefSeq" id="WP_205740503.1">
    <property type="nucleotide sequence ID" value="NZ_ML142899.1"/>
</dbReference>
<dbReference type="CDD" id="cd00449">
    <property type="entry name" value="PLPDE_IV"/>
    <property type="match status" value="1"/>
</dbReference>
<proteinExistence type="inferred from homology"/>
<evidence type="ECO:0000256" key="6">
    <source>
        <dbReference type="ARBA" id="ARBA00022576"/>
    </source>
</evidence>
<comment type="cofactor">
    <cofactor evidence="1 12">
        <name>pyridoxal 5'-phosphate</name>
        <dbReference type="ChEBI" id="CHEBI:597326"/>
    </cofactor>
</comment>
<sequence>MLSEADVIWMDGALVPWADARVHVLTHGLHYGTGVLEGTRVYPTPDGPSVFRLDDHLDRLVTSARIVGFTVPYSAAQLRAATLELVAANGHDACYVRHLVYLGYGSMGIDTRSCPVNVSIASWEGAPHVGGRDEGARLMVSSWRRNDPNVVPPAAKATGPYLNSVLARAEANAAGYDEAVLLSSTGQVSECSTENVVVVRGGALTTPSPSAGVLEGITLDTVRRLAADLGLPFRHGDVVRSDLYAADEVFLCGTAAEIMPVRSVDDREIGAPGPITRKLRDALAEAVHGRDTRHRDWLTAVA</sequence>
<dbReference type="AlphaFoldDB" id="A0A2P8E7E0"/>
<keyword evidence="12" id="KW-0100">Branched-chain amino acid biosynthesis</keyword>
<dbReference type="Pfam" id="PF01063">
    <property type="entry name" value="Aminotran_4"/>
    <property type="match status" value="1"/>
</dbReference>
<organism evidence="13 14">
    <name type="scientific">Haloactinopolyspora alba</name>
    <dbReference type="NCBI Taxonomy" id="648780"/>
    <lineage>
        <taxon>Bacteria</taxon>
        <taxon>Bacillati</taxon>
        <taxon>Actinomycetota</taxon>
        <taxon>Actinomycetes</taxon>
        <taxon>Jiangellales</taxon>
        <taxon>Jiangellaceae</taxon>
        <taxon>Haloactinopolyspora</taxon>
    </lineage>
</organism>
<keyword evidence="8 12" id="KW-0663">Pyridoxal phosphate</keyword>
<comment type="catalytic activity">
    <reaction evidence="10 12">
        <text>L-isoleucine + 2-oxoglutarate = (S)-3-methyl-2-oxopentanoate + L-glutamate</text>
        <dbReference type="Rhea" id="RHEA:24801"/>
        <dbReference type="ChEBI" id="CHEBI:16810"/>
        <dbReference type="ChEBI" id="CHEBI:29985"/>
        <dbReference type="ChEBI" id="CHEBI:35146"/>
        <dbReference type="ChEBI" id="CHEBI:58045"/>
        <dbReference type="EC" id="2.6.1.42"/>
    </reaction>
</comment>
<evidence type="ECO:0000256" key="11">
    <source>
        <dbReference type="ARBA" id="ARBA00049229"/>
    </source>
</evidence>
<dbReference type="SUPFAM" id="SSF56752">
    <property type="entry name" value="D-aminoacid aminotransferase-like PLP-dependent enzymes"/>
    <property type="match status" value="1"/>
</dbReference>
<dbReference type="InterPro" id="IPR005785">
    <property type="entry name" value="B_amino_transI"/>
</dbReference>
<dbReference type="UniPathway" id="UPA00048">
    <property type="reaction ID" value="UER00073"/>
</dbReference>
<gene>
    <name evidence="12" type="primary">ilvE</name>
    <name evidence="13" type="ORF">CLV30_104260</name>
</gene>
<dbReference type="Gene3D" id="3.30.470.10">
    <property type="match status" value="1"/>
</dbReference>
<dbReference type="Gene3D" id="3.20.10.10">
    <property type="entry name" value="D-amino Acid Aminotransferase, subunit A, domain 2"/>
    <property type="match status" value="1"/>
</dbReference>
<evidence type="ECO:0000313" key="13">
    <source>
        <dbReference type="EMBL" id="PSL05390.1"/>
    </source>
</evidence>
<dbReference type="GO" id="GO:0052656">
    <property type="term" value="F:L-isoleucine-2-oxoglutarate transaminase activity"/>
    <property type="evidence" value="ECO:0007669"/>
    <property type="project" value="RHEA"/>
</dbReference>
<evidence type="ECO:0000256" key="2">
    <source>
        <dbReference type="ARBA" id="ARBA00004824"/>
    </source>
</evidence>
<dbReference type="UniPathway" id="UPA00047">
    <property type="reaction ID" value="UER00058"/>
</dbReference>
<comment type="pathway">
    <text evidence="2 12">Amino-acid biosynthesis; L-isoleucine biosynthesis; L-isoleucine from 2-oxobutanoate: step 4/4.</text>
</comment>
<keyword evidence="6 12" id="KW-0032">Aminotransferase</keyword>
<dbReference type="PANTHER" id="PTHR42743:SF11">
    <property type="entry name" value="AMINODEOXYCHORISMATE LYASE"/>
    <property type="match status" value="1"/>
</dbReference>
<dbReference type="InterPro" id="IPR001544">
    <property type="entry name" value="Aminotrans_IV"/>
</dbReference>
<dbReference type="GO" id="GO:0009098">
    <property type="term" value="P:L-leucine biosynthetic process"/>
    <property type="evidence" value="ECO:0007669"/>
    <property type="project" value="UniProtKB-UniPathway"/>
</dbReference>
<name>A0A2P8E7E0_9ACTN</name>
<keyword evidence="7 12" id="KW-0808">Transferase</keyword>
<dbReference type="InterPro" id="IPR043132">
    <property type="entry name" value="BCAT-like_C"/>
</dbReference>
<dbReference type="GO" id="GO:0052654">
    <property type="term" value="F:L-leucine-2-oxoglutarate transaminase activity"/>
    <property type="evidence" value="ECO:0007669"/>
    <property type="project" value="RHEA"/>
</dbReference>
<comment type="function">
    <text evidence="12">Acts on leucine, isoleucine and valine.</text>
</comment>
<comment type="pathway">
    <text evidence="3 12">Amino-acid biosynthesis; L-valine biosynthesis; L-valine from pyruvate: step 4/4.</text>
</comment>
<evidence type="ECO:0000256" key="3">
    <source>
        <dbReference type="ARBA" id="ARBA00004931"/>
    </source>
</evidence>
<dbReference type="EMBL" id="PYGE01000004">
    <property type="protein sequence ID" value="PSL05390.1"/>
    <property type="molecule type" value="Genomic_DNA"/>
</dbReference>
<comment type="catalytic activity">
    <reaction evidence="9 12">
        <text>L-valine + 2-oxoglutarate = 3-methyl-2-oxobutanoate + L-glutamate</text>
        <dbReference type="Rhea" id="RHEA:24813"/>
        <dbReference type="ChEBI" id="CHEBI:11851"/>
        <dbReference type="ChEBI" id="CHEBI:16810"/>
        <dbReference type="ChEBI" id="CHEBI:29985"/>
        <dbReference type="ChEBI" id="CHEBI:57762"/>
        <dbReference type="EC" id="2.6.1.42"/>
    </reaction>
</comment>
<dbReference type="EC" id="2.6.1.42" evidence="12"/>
<evidence type="ECO:0000256" key="4">
    <source>
        <dbReference type="ARBA" id="ARBA00005072"/>
    </source>
</evidence>
<evidence type="ECO:0000256" key="7">
    <source>
        <dbReference type="ARBA" id="ARBA00022679"/>
    </source>
</evidence>
<evidence type="ECO:0000256" key="10">
    <source>
        <dbReference type="ARBA" id="ARBA00048798"/>
    </source>
</evidence>
<keyword evidence="14" id="KW-1185">Reference proteome</keyword>
<dbReference type="NCBIfam" id="NF005146">
    <property type="entry name" value="PRK06606.1"/>
    <property type="match status" value="1"/>
</dbReference>
<comment type="caution">
    <text evidence="13">The sequence shown here is derived from an EMBL/GenBank/DDBJ whole genome shotgun (WGS) entry which is preliminary data.</text>
</comment>
<comment type="catalytic activity">
    <reaction evidence="11 12">
        <text>L-leucine + 2-oxoglutarate = 4-methyl-2-oxopentanoate + L-glutamate</text>
        <dbReference type="Rhea" id="RHEA:18321"/>
        <dbReference type="ChEBI" id="CHEBI:16810"/>
        <dbReference type="ChEBI" id="CHEBI:17865"/>
        <dbReference type="ChEBI" id="CHEBI:29985"/>
        <dbReference type="ChEBI" id="CHEBI:57427"/>
        <dbReference type="EC" id="2.6.1.42"/>
    </reaction>
</comment>
<dbReference type="UniPathway" id="UPA00049">
    <property type="reaction ID" value="UER00062"/>
</dbReference>
<dbReference type="InterPro" id="IPR050571">
    <property type="entry name" value="Class-IV_PLP-Dep_Aminotrnsfr"/>
</dbReference>
<dbReference type="Proteomes" id="UP000243528">
    <property type="component" value="Unassembled WGS sequence"/>
</dbReference>